<accession>A0ABR0V358</accession>
<comment type="caution">
    <text evidence="1">The sequence shown here is derived from an EMBL/GenBank/DDBJ whole genome shotgun (WGS) entry which is preliminary data.</text>
</comment>
<evidence type="ECO:0000313" key="1">
    <source>
        <dbReference type="EMBL" id="KAK6129247.1"/>
    </source>
</evidence>
<keyword evidence="2" id="KW-1185">Reference proteome</keyword>
<proteinExistence type="predicted"/>
<gene>
    <name evidence="1" type="ORF">DH2020_036956</name>
</gene>
<name>A0ABR0V358_REHGL</name>
<protein>
    <submittedName>
        <fullName evidence="1">Uncharacterized protein</fullName>
    </submittedName>
</protein>
<organism evidence="1 2">
    <name type="scientific">Rehmannia glutinosa</name>
    <name type="common">Chinese foxglove</name>
    <dbReference type="NCBI Taxonomy" id="99300"/>
    <lineage>
        <taxon>Eukaryota</taxon>
        <taxon>Viridiplantae</taxon>
        <taxon>Streptophyta</taxon>
        <taxon>Embryophyta</taxon>
        <taxon>Tracheophyta</taxon>
        <taxon>Spermatophyta</taxon>
        <taxon>Magnoliopsida</taxon>
        <taxon>eudicotyledons</taxon>
        <taxon>Gunneridae</taxon>
        <taxon>Pentapetalae</taxon>
        <taxon>asterids</taxon>
        <taxon>lamiids</taxon>
        <taxon>Lamiales</taxon>
        <taxon>Orobanchaceae</taxon>
        <taxon>Rehmannieae</taxon>
        <taxon>Rehmannia</taxon>
    </lineage>
</organism>
<evidence type="ECO:0000313" key="2">
    <source>
        <dbReference type="Proteomes" id="UP001318860"/>
    </source>
</evidence>
<sequence length="180" mass="20638">MLLREILMGMLWKKINQSKYESTSGKSFISAFIDELETLPVKEINASDGNGNFSENEEGFSGRNLDEDFYQTGGVHDKDGNFSENEEGFSGRNLDEDFYQTGGVHDKDGNFSENEEGFSDRNLDEDFYQTGGVHDKRTEILVFDGEENVKSETMEFIENSGRKQKYFWEMNVILCLKKVL</sequence>
<dbReference type="Proteomes" id="UP001318860">
    <property type="component" value="Unassembled WGS sequence"/>
</dbReference>
<dbReference type="EMBL" id="JABTTQ020001659">
    <property type="protein sequence ID" value="KAK6129247.1"/>
    <property type="molecule type" value="Genomic_DNA"/>
</dbReference>
<reference evidence="1 2" key="1">
    <citation type="journal article" date="2021" name="Comput. Struct. Biotechnol. J.">
        <title>De novo genome assembly of the potent medicinal plant Rehmannia glutinosa using nanopore technology.</title>
        <authorList>
            <person name="Ma L."/>
            <person name="Dong C."/>
            <person name="Song C."/>
            <person name="Wang X."/>
            <person name="Zheng X."/>
            <person name="Niu Y."/>
            <person name="Chen S."/>
            <person name="Feng W."/>
        </authorList>
    </citation>
    <scope>NUCLEOTIDE SEQUENCE [LARGE SCALE GENOMIC DNA]</scope>
    <source>
        <strain evidence="1">DH-2019</strain>
    </source>
</reference>